<evidence type="ECO:0000256" key="1">
    <source>
        <dbReference type="SAM" id="MobiDB-lite"/>
    </source>
</evidence>
<sequence length="237" mass="26764">MPKLAAKLRQSTRPNYSKLDSERSPIANGKGREDRKGVEELEREGSDVAAMVTERPVLPRCSTSTWPRRRYLSTFSNHSDALRTSQRPQEDPEDCDDDQCSITSSSPSARTRSASICLSSRHSKSSKLLPRVRKALVKPFQDVKDRVHDLQVQTRRKFRRMRLHANSFFGRTLEIALGPWQAIQGCLYGLLLVCLGVAEILFSIVFTILYKTLEVIIKTLLIPVLIVVALANALRCQ</sequence>
<keyword evidence="2" id="KW-0812">Transmembrane</keyword>
<protein>
    <submittedName>
        <fullName evidence="3">Uncharacterized protein</fullName>
    </submittedName>
</protein>
<keyword evidence="2" id="KW-0472">Membrane</keyword>
<feature type="region of interest" description="Disordered" evidence="1">
    <location>
        <begin position="77"/>
        <end position="107"/>
    </location>
</feature>
<keyword evidence="2" id="KW-1133">Transmembrane helix</keyword>
<organism evidence="3 4">
    <name type="scientific">Marasmius tenuissimus</name>
    <dbReference type="NCBI Taxonomy" id="585030"/>
    <lineage>
        <taxon>Eukaryota</taxon>
        <taxon>Fungi</taxon>
        <taxon>Dikarya</taxon>
        <taxon>Basidiomycota</taxon>
        <taxon>Agaricomycotina</taxon>
        <taxon>Agaricomycetes</taxon>
        <taxon>Agaricomycetidae</taxon>
        <taxon>Agaricales</taxon>
        <taxon>Marasmiineae</taxon>
        <taxon>Marasmiaceae</taxon>
        <taxon>Marasmius</taxon>
    </lineage>
</organism>
<feature type="compositionally biased region" description="Polar residues" evidence="1">
    <location>
        <begin position="77"/>
        <end position="87"/>
    </location>
</feature>
<proteinExistence type="predicted"/>
<feature type="transmembrane region" description="Helical" evidence="2">
    <location>
        <begin position="187"/>
        <end position="209"/>
    </location>
</feature>
<gene>
    <name evidence="3" type="ORF">AAF712_011593</name>
</gene>
<reference evidence="3 4" key="1">
    <citation type="submission" date="2024-05" db="EMBL/GenBank/DDBJ databases">
        <title>A draft genome resource for the thread blight pathogen Marasmius tenuissimus strain MS-2.</title>
        <authorList>
            <person name="Yulfo-Soto G.E."/>
            <person name="Baruah I.K."/>
            <person name="Amoako-Attah I."/>
            <person name="Bukari Y."/>
            <person name="Meinhardt L.W."/>
            <person name="Bailey B.A."/>
            <person name="Cohen S.P."/>
        </authorList>
    </citation>
    <scope>NUCLEOTIDE SEQUENCE [LARGE SCALE GENOMIC DNA]</scope>
    <source>
        <strain evidence="3 4">MS-2</strain>
    </source>
</reference>
<feature type="compositionally biased region" description="Basic and acidic residues" evidence="1">
    <location>
        <begin position="30"/>
        <end position="46"/>
    </location>
</feature>
<evidence type="ECO:0000313" key="4">
    <source>
        <dbReference type="Proteomes" id="UP001437256"/>
    </source>
</evidence>
<evidence type="ECO:0000313" key="3">
    <source>
        <dbReference type="EMBL" id="KAL0061567.1"/>
    </source>
</evidence>
<dbReference type="EMBL" id="JBBXMP010000131">
    <property type="protein sequence ID" value="KAL0061567.1"/>
    <property type="molecule type" value="Genomic_DNA"/>
</dbReference>
<evidence type="ECO:0000256" key="2">
    <source>
        <dbReference type="SAM" id="Phobius"/>
    </source>
</evidence>
<keyword evidence="4" id="KW-1185">Reference proteome</keyword>
<feature type="region of interest" description="Disordered" evidence="1">
    <location>
        <begin position="1"/>
        <end position="51"/>
    </location>
</feature>
<name>A0ABR2ZK56_9AGAR</name>
<dbReference type="Proteomes" id="UP001437256">
    <property type="component" value="Unassembled WGS sequence"/>
</dbReference>
<feature type="transmembrane region" description="Helical" evidence="2">
    <location>
        <begin position="215"/>
        <end position="234"/>
    </location>
</feature>
<accession>A0ABR2ZK56</accession>
<comment type="caution">
    <text evidence="3">The sequence shown here is derived from an EMBL/GenBank/DDBJ whole genome shotgun (WGS) entry which is preliminary data.</text>
</comment>